<dbReference type="AlphaFoldDB" id="A0A7W8BA31"/>
<evidence type="ECO:0000313" key="2">
    <source>
        <dbReference type="EMBL" id="MBB5118018.1"/>
    </source>
</evidence>
<dbReference type="EMBL" id="JACHJF010000003">
    <property type="protein sequence ID" value="MBB5118018.1"/>
    <property type="molecule type" value="Genomic_DNA"/>
</dbReference>
<dbReference type="RefSeq" id="WP_244926978.1">
    <property type="nucleotide sequence ID" value="NZ_JACHJF010000003.1"/>
</dbReference>
<dbReference type="InterPro" id="IPR010093">
    <property type="entry name" value="SinI_DNA-bd"/>
</dbReference>
<sequence length="56" mass="6836">MTHSLMTVDDVADRLKVPKSWVYDNWKREEMPFRKIGQSLRIRPNDLEKWFDRQTA</sequence>
<gene>
    <name evidence="2" type="ORF">FHS36_001439</name>
</gene>
<reference evidence="2 3" key="1">
    <citation type="submission" date="2020-08" db="EMBL/GenBank/DDBJ databases">
        <title>Genomic Encyclopedia of Type Strains, Phase III (KMG-III): the genomes of soil and plant-associated and newly described type strains.</title>
        <authorList>
            <person name="Whitman W."/>
        </authorList>
    </citation>
    <scope>NUCLEOTIDE SEQUENCE [LARGE SCALE GENOMIC DNA]</scope>
    <source>
        <strain evidence="2 3">CECT 3259</strain>
    </source>
</reference>
<dbReference type="InterPro" id="IPR041657">
    <property type="entry name" value="HTH_17"/>
</dbReference>
<dbReference type="NCBIfam" id="TIGR01764">
    <property type="entry name" value="excise"/>
    <property type="match status" value="1"/>
</dbReference>
<name>A0A7W8BA31_STREU</name>
<protein>
    <submittedName>
        <fullName evidence="2">Excisionase family DNA binding protein</fullName>
    </submittedName>
</protein>
<feature type="domain" description="Helix-turn-helix" evidence="1">
    <location>
        <begin position="5"/>
        <end position="54"/>
    </location>
</feature>
<dbReference type="Proteomes" id="UP000528608">
    <property type="component" value="Unassembled WGS sequence"/>
</dbReference>
<organism evidence="2 3">
    <name type="scientific">Streptomyces eurocidicus</name>
    <name type="common">Streptoverticillium eurocidicus</name>
    <dbReference type="NCBI Taxonomy" id="66423"/>
    <lineage>
        <taxon>Bacteria</taxon>
        <taxon>Bacillati</taxon>
        <taxon>Actinomycetota</taxon>
        <taxon>Actinomycetes</taxon>
        <taxon>Kitasatosporales</taxon>
        <taxon>Streptomycetaceae</taxon>
        <taxon>Streptomyces</taxon>
    </lineage>
</organism>
<accession>A0A7W8BA31</accession>
<evidence type="ECO:0000259" key="1">
    <source>
        <dbReference type="Pfam" id="PF12728"/>
    </source>
</evidence>
<dbReference type="Pfam" id="PF12728">
    <property type="entry name" value="HTH_17"/>
    <property type="match status" value="1"/>
</dbReference>
<proteinExistence type="predicted"/>
<comment type="caution">
    <text evidence="2">The sequence shown here is derived from an EMBL/GenBank/DDBJ whole genome shotgun (WGS) entry which is preliminary data.</text>
</comment>
<evidence type="ECO:0000313" key="3">
    <source>
        <dbReference type="Proteomes" id="UP000528608"/>
    </source>
</evidence>
<dbReference type="GO" id="GO:0003677">
    <property type="term" value="F:DNA binding"/>
    <property type="evidence" value="ECO:0007669"/>
    <property type="project" value="InterPro"/>
</dbReference>